<evidence type="ECO:0000256" key="1">
    <source>
        <dbReference type="SAM" id="SignalP"/>
    </source>
</evidence>
<reference evidence="2 3" key="1">
    <citation type="submission" date="2018-06" db="EMBL/GenBank/DDBJ databases">
        <title>Genomic Encyclopedia of Type Strains, Phase III (KMG-III): the genomes of soil and plant-associated and newly described type strains.</title>
        <authorList>
            <person name="Whitman W."/>
        </authorList>
    </citation>
    <scope>NUCLEOTIDE SEQUENCE [LARGE SCALE GENOMIC DNA]</scope>
    <source>
        <strain evidence="2 3">LMG 23644</strain>
    </source>
</reference>
<dbReference type="AlphaFoldDB" id="A0A329BKB5"/>
<keyword evidence="1" id="KW-0732">Signal</keyword>
<gene>
    <name evidence="2" type="ORF">BX591_12121</name>
</gene>
<organism evidence="2 3">
    <name type="scientific">Paraburkholderia bryophila</name>
    <dbReference type="NCBI Taxonomy" id="420952"/>
    <lineage>
        <taxon>Bacteria</taxon>
        <taxon>Pseudomonadati</taxon>
        <taxon>Pseudomonadota</taxon>
        <taxon>Betaproteobacteria</taxon>
        <taxon>Burkholderiales</taxon>
        <taxon>Burkholderiaceae</taxon>
        <taxon>Paraburkholderia</taxon>
    </lineage>
</organism>
<dbReference type="RefSeq" id="WP_111934022.1">
    <property type="nucleotide sequence ID" value="NZ_CADFFP010000023.1"/>
</dbReference>
<feature type="chain" id="PRO_5016254289" evidence="1">
    <location>
        <begin position="21"/>
        <end position="152"/>
    </location>
</feature>
<evidence type="ECO:0000313" key="3">
    <source>
        <dbReference type="Proteomes" id="UP000248918"/>
    </source>
</evidence>
<sequence length="152" mass="15758">MKLIKAALAASAFWPLASYAVLGGAPGANAGATARSMLQSAAPRNTSASAAPYTMHATEDADGVTIHEYALPTNVVFAVSWQGPVRPDMRALLGSYFPAFANAGASQTRGAGPLVEHSSDFHIESAGRPGHAFGKAYLPRLVPANVRVDQLP</sequence>
<accession>A0A329BKB5</accession>
<dbReference type="OrthoDB" id="7561239at2"/>
<dbReference type="Pfam" id="PF11005">
    <property type="entry name" value="DUF2844"/>
    <property type="match status" value="1"/>
</dbReference>
<evidence type="ECO:0000313" key="2">
    <source>
        <dbReference type="EMBL" id="RAS23103.1"/>
    </source>
</evidence>
<name>A0A329BKB5_9BURK</name>
<comment type="caution">
    <text evidence="2">The sequence shown here is derived from an EMBL/GenBank/DDBJ whole genome shotgun (WGS) entry which is preliminary data.</text>
</comment>
<dbReference type="EMBL" id="QLTK01000021">
    <property type="protein sequence ID" value="RAS23103.1"/>
    <property type="molecule type" value="Genomic_DNA"/>
</dbReference>
<proteinExistence type="predicted"/>
<dbReference type="Proteomes" id="UP000248918">
    <property type="component" value="Unassembled WGS sequence"/>
</dbReference>
<feature type="signal peptide" evidence="1">
    <location>
        <begin position="1"/>
        <end position="20"/>
    </location>
</feature>
<dbReference type="InterPro" id="IPR021267">
    <property type="entry name" value="DUF2844"/>
</dbReference>
<protein>
    <submittedName>
        <fullName evidence="2">Uncharacterized protein DUF2844</fullName>
    </submittedName>
</protein>